<dbReference type="InterPro" id="IPR020843">
    <property type="entry name" value="ER"/>
</dbReference>
<dbReference type="Gene3D" id="3.10.450.50">
    <property type="match status" value="1"/>
</dbReference>
<protein>
    <recommendedName>
        <fullName evidence="1">Enoyl reductase (ER) domain-containing protein</fullName>
    </recommendedName>
</protein>
<dbReference type="Pfam" id="PF00107">
    <property type="entry name" value="ADH_zinc_N"/>
    <property type="match status" value="1"/>
</dbReference>
<dbReference type="GO" id="GO:0016491">
    <property type="term" value="F:oxidoreductase activity"/>
    <property type="evidence" value="ECO:0007669"/>
    <property type="project" value="InterPro"/>
</dbReference>
<evidence type="ECO:0000313" key="2">
    <source>
        <dbReference type="EMBL" id="KAK3392997.1"/>
    </source>
</evidence>
<feature type="domain" description="Enoyl reductase (ER)" evidence="1">
    <location>
        <begin position="142"/>
        <end position="451"/>
    </location>
</feature>
<comment type="caution">
    <text evidence="2">The sequence shown here is derived from an EMBL/GenBank/DDBJ whole genome shotgun (WGS) entry which is preliminary data.</text>
</comment>
<gene>
    <name evidence="2" type="ORF">B0H63DRAFT_6363</name>
</gene>
<organism evidence="2 3">
    <name type="scientific">Podospora didyma</name>
    <dbReference type="NCBI Taxonomy" id="330526"/>
    <lineage>
        <taxon>Eukaryota</taxon>
        <taxon>Fungi</taxon>
        <taxon>Dikarya</taxon>
        <taxon>Ascomycota</taxon>
        <taxon>Pezizomycotina</taxon>
        <taxon>Sordariomycetes</taxon>
        <taxon>Sordariomycetidae</taxon>
        <taxon>Sordariales</taxon>
        <taxon>Podosporaceae</taxon>
        <taxon>Podospora</taxon>
    </lineage>
</organism>
<dbReference type="InterPro" id="IPR013149">
    <property type="entry name" value="ADH-like_C"/>
</dbReference>
<dbReference type="SMART" id="SM00829">
    <property type="entry name" value="PKS_ER"/>
    <property type="match status" value="1"/>
</dbReference>
<evidence type="ECO:0000313" key="3">
    <source>
        <dbReference type="Proteomes" id="UP001285441"/>
    </source>
</evidence>
<dbReference type="InterPro" id="IPR052711">
    <property type="entry name" value="Zinc_ADH-like"/>
</dbReference>
<dbReference type="Proteomes" id="UP001285441">
    <property type="component" value="Unassembled WGS sequence"/>
</dbReference>
<dbReference type="InterPro" id="IPR036291">
    <property type="entry name" value="NAD(P)-bd_dom_sf"/>
</dbReference>
<sequence length="453" mass="48883">MDTGTIPTCADKFIKAINDRDSKALSCLFPPGAFLVDESITFTDRAAIQTWADNGLIEHGARAVKVLDFQGDGRTTADIKILMDGDFAEAYGITEAFPLWLHFALDGDEPAAAQIKHLRIDTLDPGTWCHRAVWAAKGLPDAPLEAVRCDMRPVPVPPTGWVRVRMKASSINYHDIFTLRGWVMPGTTFPRVLGNEGVGVLEDGSEVIIYPVMSDTKDGGPDYNITLDPERHIFGEQVQGLMSEYAIVPEANLVPKPAQLPMNTAAVLGVAWLTAYRLLFTLSGLKPGQRMLVQGSAGGIATGLIRMGIAAGMEVWVTGRSTEKQQLARDMGAHHVMGPDAALPVKVHAVFNLSGAATWKHSMASVAHGGTVLVCAVHGGATLETDVSDLFLRGITVRGSYMGTMDEFRGLVDFVTRHNIEPLIDAVVPLEGVREGIEKMAAGRVRGKIVVRI</sequence>
<dbReference type="Pfam" id="PF08240">
    <property type="entry name" value="ADH_N"/>
    <property type="match status" value="1"/>
</dbReference>
<keyword evidence="3" id="KW-1185">Reference proteome</keyword>
<dbReference type="AlphaFoldDB" id="A0AAE0P451"/>
<proteinExistence type="predicted"/>
<dbReference type="SUPFAM" id="SSF50129">
    <property type="entry name" value="GroES-like"/>
    <property type="match status" value="1"/>
</dbReference>
<name>A0AAE0P451_9PEZI</name>
<reference evidence="2" key="2">
    <citation type="submission" date="2023-06" db="EMBL/GenBank/DDBJ databases">
        <authorList>
            <consortium name="Lawrence Berkeley National Laboratory"/>
            <person name="Haridas S."/>
            <person name="Hensen N."/>
            <person name="Bonometti L."/>
            <person name="Westerberg I."/>
            <person name="Brannstrom I.O."/>
            <person name="Guillou S."/>
            <person name="Cros-Aarteil S."/>
            <person name="Calhoun S."/>
            <person name="Kuo A."/>
            <person name="Mondo S."/>
            <person name="Pangilinan J."/>
            <person name="Riley R."/>
            <person name="LaButti K."/>
            <person name="Andreopoulos B."/>
            <person name="Lipzen A."/>
            <person name="Chen C."/>
            <person name="Yanf M."/>
            <person name="Daum C."/>
            <person name="Ng V."/>
            <person name="Clum A."/>
            <person name="Steindorff A."/>
            <person name="Ohm R."/>
            <person name="Martin F."/>
            <person name="Silar P."/>
            <person name="Natvig D."/>
            <person name="Lalanne C."/>
            <person name="Gautier V."/>
            <person name="Ament-velasquez S.L."/>
            <person name="Kruys A."/>
            <person name="Hutchinson M.I."/>
            <person name="Powell A.J."/>
            <person name="Barry K."/>
            <person name="Miller A.N."/>
            <person name="Grigoriev I.V."/>
            <person name="Debuchy R."/>
            <person name="Gladieux P."/>
            <person name="Thoren M.H."/>
            <person name="Johannesson H."/>
        </authorList>
    </citation>
    <scope>NUCLEOTIDE SEQUENCE</scope>
    <source>
        <strain evidence="2">CBS 232.78</strain>
    </source>
</reference>
<dbReference type="InterPro" id="IPR011032">
    <property type="entry name" value="GroES-like_sf"/>
</dbReference>
<dbReference type="Gene3D" id="3.40.50.720">
    <property type="entry name" value="NAD(P)-binding Rossmann-like Domain"/>
    <property type="match status" value="1"/>
</dbReference>
<dbReference type="SUPFAM" id="SSF51735">
    <property type="entry name" value="NAD(P)-binding Rossmann-fold domains"/>
    <property type="match status" value="1"/>
</dbReference>
<dbReference type="EMBL" id="JAULSW010000001">
    <property type="protein sequence ID" value="KAK3392997.1"/>
    <property type="molecule type" value="Genomic_DNA"/>
</dbReference>
<reference evidence="2" key="1">
    <citation type="journal article" date="2023" name="Mol. Phylogenet. Evol.">
        <title>Genome-scale phylogeny and comparative genomics of the fungal order Sordariales.</title>
        <authorList>
            <person name="Hensen N."/>
            <person name="Bonometti L."/>
            <person name="Westerberg I."/>
            <person name="Brannstrom I.O."/>
            <person name="Guillou S."/>
            <person name="Cros-Aarteil S."/>
            <person name="Calhoun S."/>
            <person name="Haridas S."/>
            <person name="Kuo A."/>
            <person name="Mondo S."/>
            <person name="Pangilinan J."/>
            <person name="Riley R."/>
            <person name="LaButti K."/>
            <person name="Andreopoulos B."/>
            <person name="Lipzen A."/>
            <person name="Chen C."/>
            <person name="Yan M."/>
            <person name="Daum C."/>
            <person name="Ng V."/>
            <person name="Clum A."/>
            <person name="Steindorff A."/>
            <person name="Ohm R.A."/>
            <person name="Martin F."/>
            <person name="Silar P."/>
            <person name="Natvig D.O."/>
            <person name="Lalanne C."/>
            <person name="Gautier V."/>
            <person name="Ament-Velasquez S.L."/>
            <person name="Kruys A."/>
            <person name="Hutchinson M.I."/>
            <person name="Powell A.J."/>
            <person name="Barry K."/>
            <person name="Miller A.N."/>
            <person name="Grigoriev I.V."/>
            <person name="Debuchy R."/>
            <person name="Gladieux P."/>
            <person name="Hiltunen Thoren M."/>
            <person name="Johannesson H."/>
        </authorList>
    </citation>
    <scope>NUCLEOTIDE SEQUENCE</scope>
    <source>
        <strain evidence="2">CBS 232.78</strain>
    </source>
</reference>
<dbReference type="Gene3D" id="3.90.180.10">
    <property type="entry name" value="Medium-chain alcohol dehydrogenases, catalytic domain"/>
    <property type="match status" value="1"/>
</dbReference>
<accession>A0AAE0P451</accession>
<dbReference type="PANTHER" id="PTHR45033:SF3">
    <property type="entry name" value="DEHYDROGENASE, PUTATIVE (AFU_ORTHOLOGUE AFUA_2G13270)-RELATED"/>
    <property type="match status" value="1"/>
</dbReference>
<dbReference type="InterPro" id="IPR013154">
    <property type="entry name" value="ADH-like_N"/>
</dbReference>
<evidence type="ECO:0000259" key="1">
    <source>
        <dbReference type="SMART" id="SM00829"/>
    </source>
</evidence>
<dbReference type="PANTHER" id="PTHR45033">
    <property type="match status" value="1"/>
</dbReference>